<comment type="function">
    <text evidence="18">ATP-dependent 3'-5' DNA helicase/translocase; binds dsDNA rather than ssDNA, unzipping it in a translocase rather than classical helicase activity. Component of the general transcription and DNA repair factor IIH (TFIIH) core complex. When complexed to CDK-activating kinase (CAK), involved in RNA transcription by RNA polymerase II. Also involved in transcription-coupled nucleotide excision repair (NER) of damaged DNA. In NER, TFIIH acts by opening DNA around the lesion to allow the excision of the damaged oligonucleotide and its replacement by a new DNA fragment. The ATPase activity of XPB/SSL2, but not its helicase activity, is required for DNA opening. In transcription, TFIIH has an essential role in transcription initiation. When the pre-initiation complex (PIC) has been established, TFIIH is required for promoter opening and promoter escape. The ATP-dependent helicase activity of XPB/SSL2 is required for promoter opening and promoter escape.</text>
</comment>
<dbReference type="GO" id="GO:0016787">
    <property type="term" value="F:hydrolase activity"/>
    <property type="evidence" value="ECO:0007669"/>
    <property type="project" value="UniProtKB-KW"/>
</dbReference>
<evidence type="ECO:0000256" key="12">
    <source>
        <dbReference type="ARBA" id="ARBA00023204"/>
    </source>
</evidence>
<evidence type="ECO:0000256" key="18">
    <source>
        <dbReference type="ARBA" id="ARBA00058901"/>
    </source>
</evidence>
<name>A0A507D641_9FUNG</name>
<dbReference type="InterPro" id="IPR006935">
    <property type="entry name" value="Helicase/UvrB_N"/>
</dbReference>
<evidence type="ECO:0000256" key="1">
    <source>
        <dbReference type="ARBA" id="ARBA00004123"/>
    </source>
</evidence>
<evidence type="ECO:0000256" key="10">
    <source>
        <dbReference type="ARBA" id="ARBA00023125"/>
    </source>
</evidence>
<evidence type="ECO:0000256" key="14">
    <source>
        <dbReference type="ARBA" id="ARBA00023242"/>
    </source>
</evidence>
<dbReference type="InterPro" id="IPR050615">
    <property type="entry name" value="ATP-dep_DNA_Helicase"/>
</dbReference>
<dbReference type="SUPFAM" id="SSF52540">
    <property type="entry name" value="P-loop containing nucleoside triphosphate hydrolases"/>
    <property type="match status" value="2"/>
</dbReference>
<feature type="compositionally biased region" description="Basic and acidic residues" evidence="22">
    <location>
        <begin position="1"/>
        <end position="20"/>
    </location>
</feature>
<keyword evidence="7" id="KW-0347">Helicase</keyword>
<evidence type="ECO:0000256" key="21">
    <source>
        <dbReference type="ARBA" id="ARBA00078607"/>
    </source>
</evidence>
<dbReference type="PROSITE" id="PS51194">
    <property type="entry name" value="HELICASE_CTER"/>
    <property type="match status" value="1"/>
</dbReference>
<dbReference type="Pfam" id="PF13625">
    <property type="entry name" value="Helicase_C_3"/>
    <property type="match status" value="1"/>
</dbReference>
<evidence type="ECO:0000256" key="15">
    <source>
        <dbReference type="ARBA" id="ARBA00034617"/>
    </source>
</evidence>
<dbReference type="VEuPathDB" id="FungiDB:SeMB42_g07665"/>
<dbReference type="InterPro" id="IPR027417">
    <property type="entry name" value="P-loop_NTPase"/>
</dbReference>
<keyword evidence="11" id="KW-0804">Transcription</keyword>
<evidence type="ECO:0000256" key="13">
    <source>
        <dbReference type="ARBA" id="ARBA00023235"/>
    </source>
</evidence>
<dbReference type="Pfam" id="PF04851">
    <property type="entry name" value="ResIII"/>
    <property type="match status" value="1"/>
</dbReference>
<feature type="compositionally biased region" description="Acidic residues" evidence="22">
    <location>
        <begin position="153"/>
        <end position="162"/>
    </location>
</feature>
<dbReference type="EMBL" id="QEAM01000097">
    <property type="protein sequence ID" value="TPX46688.1"/>
    <property type="molecule type" value="Genomic_DNA"/>
</dbReference>
<dbReference type="SMART" id="SM00487">
    <property type="entry name" value="DEXDc"/>
    <property type="match status" value="1"/>
</dbReference>
<proteinExistence type="inferred from homology"/>
<keyword evidence="10" id="KW-0238">DNA-binding</keyword>
<dbReference type="InterPro" id="IPR014001">
    <property type="entry name" value="Helicase_ATP-bd"/>
</dbReference>
<dbReference type="GO" id="GO:0005524">
    <property type="term" value="F:ATP binding"/>
    <property type="evidence" value="ECO:0007669"/>
    <property type="project" value="UniProtKB-KW"/>
</dbReference>
<feature type="domain" description="Helicase ATP-binding" evidence="23">
    <location>
        <begin position="491"/>
        <end position="653"/>
    </location>
</feature>
<dbReference type="FunFam" id="3.40.50.300:FF:000117">
    <property type="entry name" value="Putative DNA repair helicase rad25"/>
    <property type="match status" value="1"/>
</dbReference>
<evidence type="ECO:0000256" key="17">
    <source>
        <dbReference type="ARBA" id="ARBA00048988"/>
    </source>
</evidence>
<comment type="catalytic activity">
    <reaction evidence="15">
        <text>Couples ATP hydrolysis with the unwinding of duplex DNA by translocating in the 3'-5' direction.</text>
        <dbReference type="EC" id="5.6.2.4"/>
    </reaction>
</comment>
<comment type="subcellular location">
    <subcellularLocation>
        <location evidence="1">Nucleus</location>
    </subcellularLocation>
</comment>
<dbReference type="PROSITE" id="PS51192">
    <property type="entry name" value="HELICASE_ATP_BIND_1"/>
    <property type="match status" value="1"/>
</dbReference>
<evidence type="ECO:0000256" key="4">
    <source>
        <dbReference type="ARBA" id="ARBA00022741"/>
    </source>
</evidence>
<dbReference type="InterPro" id="IPR032438">
    <property type="entry name" value="ERCC3_RAD25_C"/>
</dbReference>
<dbReference type="SMART" id="SM00490">
    <property type="entry name" value="HELICc"/>
    <property type="match status" value="1"/>
</dbReference>
<dbReference type="PRINTS" id="PR00851">
    <property type="entry name" value="XRODRMPGMNTB"/>
</dbReference>
<comment type="subunit">
    <text evidence="3">Component of the 7-subunit TFIIH core complex composed of XPB/SSL2, XPD/RAD3, SSL1, TFB1, TFB2, TFB4 and TFB5, which is active in NER. The core complex associates with the 3-subunit CTD-kinase module TFIIK composed of CCL1, KIN28 and TFB3 to form the 10-subunit holoenzyme (holo-TFIIH) active in transcription.</text>
</comment>
<evidence type="ECO:0000256" key="5">
    <source>
        <dbReference type="ARBA" id="ARBA00022763"/>
    </source>
</evidence>
<keyword evidence="9" id="KW-0805">Transcription regulation</keyword>
<dbReference type="CDD" id="cd18789">
    <property type="entry name" value="SF2_C_XPB"/>
    <property type="match status" value="1"/>
</dbReference>
<comment type="similarity">
    <text evidence="2">Belongs to the helicase family. RAD25/XPB subfamily.</text>
</comment>
<dbReference type="InterPro" id="IPR032830">
    <property type="entry name" value="XPB/Ssl2_N"/>
</dbReference>
<keyword evidence="8" id="KW-0067">ATP-binding</keyword>
<keyword evidence="14" id="KW-0539">Nucleus</keyword>
<dbReference type="EC" id="5.6.2.4" evidence="16"/>
<dbReference type="GO" id="GO:0006289">
    <property type="term" value="P:nucleotide-excision repair"/>
    <property type="evidence" value="ECO:0007669"/>
    <property type="project" value="InterPro"/>
</dbReference>
<evidence type="ECO:0000256" key="6">
    <source>
        <dbReference type="ARBA" id="ARBA00022801"/>
    </source>
</evidence>
<dbReference type="PANTHER" id="PTHR11274:SF0">
    <property type="entry name" value="GENERAL TRANSCRIPTION AND DNA REPAIR FACTOR IIH HELICASE SUBUNIT XPB"/>
    <property type="match status" value="1"/>
</dbReference>
<dbReference type="GO" id="GO:0006367">
    <property type="term" value="P:transcription initiation at RNA polymerase II promoter"/>
    <property type="evidence" value="ECO:0007669"/>
    <property type="project" value="InterPro"/>
</dbReference>
<keyword evidence="6" id="KW-0378">Hydrolase</keyword>
<keyword evidence="5" id="KW-0227">DNA damage</keyword>
<dbReference type="Proteomes" id="UP000320475">
    <property type="component" value="Unassembled WGS sequence"/>
</dbReference>
<dbReference type="PANTHER" id="PTHR11274">
    <property type="entry name" value="RAD25/XP-B DNA REPAIR HELICASE"/>
    <property type="match status" value="1"/>
</dbReference>
<dbReference type="NCBIfam" id="TIGR00603">
    <property type="entry name" value="rad25"/>
    <property type="match status" value="1"/>
</dbReference>
<organism evidence="25 26">
    <name type="scientific">Synchytrium endobioticum</name>
    <dbReference type="NCBI Taxonomy" id="286115"/>
    <lineage>
        <taxon>Eukaryota</taxon>
        <taxon>Fungi</taxon>
        <taxon>Fungi incertae sedis</taxon>
        <taxon>Chytridiomycota</taxon>
        <taxon>Chytridiomycota incertae sedis</taxon>
        <taxon>Chytridiomycetes</taxon>
        <taxon>Synchytriales</taxon>
        <taxon>Synchytriaceae</taxon>
        <taxon>Synchytrium</taxon>
    </lineage>
</organism>
<dbReference type="CDD" id="cd18029">
    <property type="entry name" value="DEXHc_XPB"/>
    <property type="match status" value="1"/>
</dbReference>
<accession>A0A507D641</accession>
<comment type="caution">
    <text evidence="25">The sequence shown here is derived from an EMBL/GenBank/DDBJ whole genome shotgun (WGS) entry which is preliminary data.</text>
</comment>
<reference evidence="25 26" key="1">
    <citation type="journal article" date="2019" name="Sci. Rep.">
        <title>Comparative genomics of chytrid fungi reveal insights into the obligate biotrophic and pathogenic lifestyle of Synchytrium endobioticum.</title>
        <authorList>
            <person name="van de Vossenberg B.T.L.H."/>
            <person name="Warris S."/>
            <person name="Nguyen H.D.T."/>
            <person name="van Gent-Pelzer M.P.E."/>
            <person name="Joly D.L."/>
            <person name="van de Geest H.C."/>
            <person name="Bonants P.J.M."/>
            <person name="Smith D.S."/>
            <person name="Levesque C.A."/>
            <person name="van der Lee T.A.J."/>
        </authorList>
    </citation>
    <scope>NUCLEOTIDE SEQUENCE [LARGE SCALE GENOMIC DNA]</scope>
    <source>
        <strain evidence="25 26">LEV6574</strain>
    </source>
</reference>
<dbReference type="GO" id="GO:0097550">
    <property type="term" value="C:transcription preinitiation complex"/>
    <property type="evidence" value="ECO:0007669"/>
    <property type="project" value="TreeGrafter"/>
</dbReference>
<dbReference type="GO" id="GO:0005675">
    <property type="term" value="C:transcription factor TFIIH holo complex"/>
    <property type="evidence" value="ECO:0007669"/>
    <property type="project" value="TreeGrafter"/>
</dbReference>
<keyword evidence="12" id="KW-0234">DNA repair</keyword>
<evidence type="ECO:0000256" key="19">
    <source>
        <dbReference type="ARBA" id="ARBA00075489"/>
    </source>
</evidence>
<evidence type="ECO:0000313" key="26">
    <source>
        <dbReference type="Proteomes" id="UP000320475"/>
    </source>
</evidence>
<evidence type="ECO:0000256" key="20">
    <source>
        <dbReference type="ARBA" id="ARBA00076598"/>
    </source>
</evidence>
<dbReference type="Gene3D" id="3.40.50.300">
    <property type="entry name" value="P-loop containing nucleotide triphosphate hydrolases"/>
    <property type="match status" value="2"/>
</dbReference>
<evidence type="ECO:0000256" key="22">
    <source>
        <dbReference type="SAM" id="MobiDB-lite"/>
    </source>
</evidence>
<dbReference type="InterPro" id="IPR001161">
    <property type="entry name" value="XPB/Ssl2"/>
</dbReference>
<comment type="catalytic activity">
    <reaction evidence="17">
        <text>ATP + H2O = ADP + phosphate + H(+)</text>
        <dbReference type="Rhea" id="RHEA:13065"/>
        <dbReference type="ChEBI" id="CHEBI:15377"/>
        <dbReference type="ChEBI" id="CHEBI:15378"/>
        <dbReference type="ChEBI" id="CHEBI:30616"/>
        <dbReference type="ChEBI" id="CHEBI:43474"/>
        <dbReference type="ChEBI" id="CHEBI:456216"/>
        <dbReference type="EC" id="5.6.2.4"/>
    </reaction>
</comment>
<feature type="domain" description="Helicase C-terminal" evidence="24">
    <location>
        <begin position="707"/>
        <end position="859"/>
    </location>
</feature>
<evidence type="ECO:0000256" key="8">
    <source>
        <dbReference type="ARBA" id="ARBA00022840"/>
    </source>
</evidence>
<feature type="compositionally biased region" description="Low complexity" evidence="22">
    <location>
        <begin position="30"/>
        <end position="42"/>
    </location>
</feature>
<dbReference type="GO" id="GO:0003677">
    <property type="term" value="F:DNA binding"/>
    <property type="evidence" value="ECO:0007669"/>
    <property type="project" value="UniProtKB-KW"/>
</dbReference>
<dbReference type="OrthoDB" id="10262986at2759"/>
<dbReference type="GO" id="GO:0000112">
    <property type="term" value="C:nucleotide-excision repair factor 3 complex"/>
    <property type="evidence" value="ECO:0007669"/>
    <property type="project" value="TreeGrafter"/>
</dbReference>
<keyword evidence="4" id="KW-0547">Nucleotide-binding</keyword>
<dbReference type="Pfam" id="PF16203">
    <property type="entry name" value="ERCC3_RAD25_C"/>
    <property type="match status" value="1"/>
</dbReference>
<evidence type="ECO:0000259" key="24">
    <source>
        <dbReference type="PROSITE" id="PS51194"/>
    </source>
</evidence>
<keyword evidence="13" id="KW-0413">Isomerase</keyword>
<dbReference type="InterPro" id="IPR001650">
    <property type="entry name" value="Helicase_C-like"/>
</dbReference>
<evidence type="ECO:0000256" key="9">
    <source>
        <dbReference type="ARBA" id="ARBA00023015"/>
    </source>
</evidence>
<sequence length="949" mass="105807">MASKRRIEDDHAQDSEEAQLRSRAKKRARINIAAAAAAAPSETRPRPRVSYGVRSKVIDLTIDDYDDGSQSQTSDDLDDNYVDDRASQEDADTSGCESDPASILSASDAESPASAKVSTSAASKPPHRKAPPNRKSPRRTTKNNADPVVSSSPDDDIEDDLDKDTSTCIGSDPFTSAQRKRKSKSKPKSPKDGDLLLDQVTALFAQNNGDYTHLLMKQDHDLRPLYITNDNLIILEAFSPIADQAQDFLAAIAEPVSRPSHVHEYRLTEYSLYAAVSVGLETNNIIDVLNRLSKLQVPKPVEQFIKKYTLSYGKIKLLLQHNRYYVESRFPAVLEKLLRDDLIKEAVLDATLVDTVGRSDAIVFPTSPTVSKKPPTSTATGTVTGISTSLSVLPTASSDVNAAASEWADQQPQQVGWMADVMNEDADTENTKSFEIDPAKAEQVRKRCSDLTYPMLEEYDFRNDDRNPNTMIDLKPSTLLRPYQAKALSKMFGNGRARSGIIVLPCGAGKTLTGVAAACTIKKSVLVLCWSAVSVAQWIREFHHWSTALDADLGRFDSEVKKPFTTKAGILVSTYSMVAYTGNRAYDAQKMMKMIDSQEWGLLILDEVHVVPADMFRKTLTVIKVHCKLGLTATLVREDNKIGNLNYLIGPKLYEANWLDLAQKGHIANVQCAEVWCNMTPEFYKEYLRQSVRKKQLLYAMNPRKIQACQYLIERHEQAGDKIIVFSDNVFALKHYANKLGKPYIYGGTSQQNRLQTLSNFRHNPALNTIFLSKIGDTSIDIPEATVLIQISSHYGSRRQEAQRLGRILRAKRRNDEGVNAFFYTLVSKDTIEMVYSGKRQQFLIDQGYSFKVVTNLDGSDSVHNLVYSTKSQQIELLTTVLIANDTEDYVEMDGDDAVDDELVDGAGVIRRLGDLNSLSGADFMAYMEYSSGSAGKRTRFKKYQKRFD</sequence>
<evidence type="ECO:0000259" key="23">
    <source>
        <dbReference type="PROSITE" id="PS51192"/>
    </source>
</evidence>
<evidence type="ECO:0000313" key="25">
    <source>
        <dbReference type="EMBL" id="TPX46688.1"/>
    </source>
</evidence>
<gene>
    <name evidence="25" type="ORF">SeLEV6574_g03090</name>
</gene>
<feature type="compositionally biased region" description="Basic residues" evidence="22">
    <location>
        <begin position="178"/>
        <end position="188"/>
    </location>
</feature>
<evidence type="ECO:0000256" key="2">
    <source>
        <dbReference type="ARBA" id="ARBA00006637"/>
    </source>
</evidence>
<feature type="region of interest" description="Disordered" evidence="22">
    <location>
        <begin position="1"/>
        <end position="194"/>
    </location>
</feature>
<protein>
    <recommendedName>
        <fullName evidence="16">DNA 3'-5' helicase</fullName>
        <ecNumber evidence="16">5.6.2.4</ecNumber>
    </recommendedName>
    <alternativeName>
        <fullName evidence="21">DNA repair helicase RAD25</fullName>
    </alternativeName>
    <alternativeName>
        <fullName evidence="20">RNA polymerase II transcription factor B subunit SSL2</fullName>
    </alternativeName>
    <alternativeName>
        <fullName evidence="19">Suppressor of stem-loop mutation 2</fullName>
    </alternativeName>
</protein>
<evidence type="ECO:0000256" key="3">
    <source>
        <dbReference type="ARBA" id="ARBA00011640"/>
    </source>
</evidence>
<dbReference type="GO" id="GO:0043138">
    <property type="term" value="F:3'-5' DNA helicase activity"/>
    <property type="evidence" value="ECO:0007669"/>
    <property type="project" value="UniProtKB-EC"/>
</dbReference>
<evidence type="ECO:0000256" key="11">
    <source>
        <dbReference type="ARBA" id="ARBA00023163"/>
    </source>
</evidence>
<feature type="compositionally biased region" description="Low complexity" evidence="22">
    <location>
        <begin position="111"/>
        <end position="124"/>
    </location>
</feature>
<feature type="compositionally biased region" description="Basic residues" evidence="22">
    <location>
        <begin position="125"/>
        <end position="141"/>
    </location>
</feature>
<evidence type="ECO:0000256" key="7">
    <source>
        <dbReference type="ARBA" id="ARBA00022806"/>
    </source>
</evidence>
<dbReference type="AlphaFoldDB" id="A0A507D641"/>
<dbReference type="FunFam" id="3.40.50.300:FF:000077">
    <property type="entry name" value="Probable DNA repair helicase RAD25"/>
    <property type="match status" value="1"/>
</dbReference>
<evidence type="ECO:0000256" key="16">
    <source>
        <dbReference type="ARBA" id="ARBA00034808"/>
    </source>
</evidence>